<keyword evidence="6" id="KW-1185">Reference proteome</keyword>
<dbReference type="AlphaFoldDB" id="A0A9Q3GZV2"/>
<dbReference type="InterPro" id="IPR034001">
    <property type="entry name" value="ABCG_PDR_1"/>
</dbReference>
<dbReference type="GO" id="GO:0005524">
    <property type="term" value="F:ATP binding"/>
    <property type="evidence" value="ECO:0007669"/>
    <property type="project" value="InterPro"/>
</dbReference>
<keyword evidence="3" id="KW-0812">Transmembrane</keyword>
<comment type="caution">
    <text evidence="5">The sequence shown here is derived from an EMBL/GenBank/DDBJ whole genome shotgun (WGS) entry which is preliminary data.</text>
</comment>
<keyword evidence="3" id="KW-0472">Membrane</keyword>
<dbReference type="Proteomes" id="UP000765509">
    <property type="component" value="Unassembled WGS sequence"/>
</dbReference>
<evidence type="ECO:0000313" key="6">
    <source>
        <dbReference type="Proteomes" id="UP000765509"/>
    </source>
</evidence>
<dbReference type="OrthoDB" id="245989at2759"/>
<evidence type="ECO:0000256" key="2">
    <source>
        <dbReference type="SAM" id="MobiDB-lite"/>
    </source>
</evidence>
<dbReference type="GO" id="GO:0016887">
    <property type="term" value="F:ATP hydrolysis activity"/>
    <property type="evidence" value="ECO:0007669"/>
    <property type="project" value="InterPro"/>
</dbReference>
<dbReference type="Pfam" id="PF00005">
    <property type="entry name" value="ABC_tran"/>
    <property type="match status" value="1"/>
</dbReference>
<feature type="compositionally biased region" description="Polar residues" evidence="2">
    <location>
        <begin position="15"/>
        <end position="26"/>
    </location>
</feature>
<feature type="domain" description="ABC transporter" evidence="4">
    <location>
        <begin position="168"/>
        <end position="420"/>
    </location>
</feature>
<evidence type="ECO:0000313" key="5">
    <source>
        <dbReference type="EMBL" id="MBW0486548.1"/>
    </source>
</evidence>
<feature type="region of interest" description="Disordered" evidence="2">
    <location>
        <begin position="1"/>
        <end position="68"/>
    </location>
</feature>
<dbReference type="EMBL" id="AVOT02008708">
    <property type="protein sequence ID" value="MBW0486548.1"/>
    <property type="molecule type" value="Genomic_DNA"/>
</dbReference>
<feature type="transmembrane region" description="Helical" evidence="3">
    <location>
        <begin position="534"/>
        <end position="554"/>
    </location>
</feature>
<keyword evidence="3" id="KW-1133">Transmembrane helix</keyword>
<dbReference type="Pfam" id="PF14510">
    <property type="entry name" value="ABC_trans_N"/>
    <property type="match status" value="1"/>
</dbReference>
<evidence type="ECO:0000256" key="3">
    <source>
        <dbReference type="SAM" id="Phobius"/>
    </source>
</evidence>
<dbReference type="InterPro" id="IPR027417">
    <property type="entry name" value="P-loop_NTPase"/>
</dbReference>
<feature type="compositionally biased region" description="Polar residues" evidence="2">
    <location>
        <begin position="33"/>
        <end position="47"/>
    </location>
</feature>
<dbReference type="InterPro" id="IPR029481">
    <property type="entry name" value="ABC_trans_N"/>
</dbReference>
<dbReference type="Gene3D" id="3.40.50.300">
    <property type="entry name" value="P-loop containing nucleotide triphosphate hydrolases"/>
    <property type="match status" value="1"/>
</dbReference>
<proteinExistence type="predicted"/>
<organism evidence="5 6">
    <name type="scientific">Austropuccinia psidii MF-1</name>
    <dbReference type="NCBI Taxonomy" id="1389203"/>
    <lineage>
        <taxon>Eukaryota</taxon>
        <taxon>Fungi</taxon>
        <taxon>Dikarya</taxon>
        <taxon>Basidiomycota</taxon>
        <taxon>Pucciniomycotina</taxon>
        <taxon>Pucciniomycetes</taxon>
        <taxon>Pucciniales</taxon>
        <taxon>Sphaerophragmiaceae</taxon>
        <taxon>Austropuccinia</taxon>
    </lineage>
</organism>
<dbReference type="PANTHER" id="PTHR19241">
    <property type="entry name" value="ATP-BINDING CASSETTE TRANSPORTER"/>
    <property type="match status" value="1"/>
</dbReference>
<keyword evidence="1" id="KW-0813">Transport</keyword>
<dbReference type="FunFam" id="3.40.50.300:FF:001010">
    <property type="entry name" value="ABC multidrug transporter (Eurofung)"/>
    <property type="match status" value="1"/>
</dbReference>
<evidence type="ECO:0000259" key="4">
    <source>
        <dbReference type="PROSITE" id="PS50893"/>
    </source>
</evidence>
<gene>
    <name evidence="5" type="ORF">O181_026263</name>
</gene>
<dbReference type="CDD" id="cd03233">
    <property type="entry name" value="ABCG_PDR_domain1"/>
    <property type="match status" value="1"/>
</dbReference>
<dbReference type="PROSITE" id="PS00211">
    <property type="entry name" value="ABC_TRANSPORTER_1"/>
    <property type="match status" value="1"/>
</dbReference>
<reference evidence="5" key="1">
    <citation type="submission" date="2021-03" db="EMBL/GenBank/DDBJ databases">
        <title>Draft genome sequence of rust myrtle Austropuccinia psidii MF-1, a brazilian biotype.</title>
        <authorList>
            <person name="Quecine M.C."/>
            <person name="Pachon D.M.R."/>
            <person name="Bonatelli M.L."/>
            <person name="Correr F.H."/>
            <person name="Franceschini L.M."/>
            <person name="Leite T.F."/>
            <person name="Margarido G.R.A."/>
            <person name="Almeida C.A."/>
            <person name="Ferrarezi J.A."/>
            <person name="Labate C.A."/>
        </authorList>
    </citation>
    <scope>NUCLEOTIDE SEQUENCE</scope>
    <source>
        <strain evidence="5">MF-1</strain>
    </source>
</reference>
<dbReference type="PROSITE" id="PS50893">
    <property type="entry name" value="ABC_TRANSPORTER_2"/>
    <property type="match status" value="1"/>
</dbReference>
<accession>A0A9Q3GZV2</accession>
<protein>
    <recommendedName>
        <fullName evidence="4">ABC transporter domain-containing protein</fullName>
    </recommendedName>
</protein>
<dbReference type="InterPro" id="IPR017871">
    <property type="entry name" value="ABC_transporter-like_CS"/>
</dbReference>
<sequence length="569" mass="64094">MQPFNNELHDKENSEQSPSTPSSRRTLQFLPPNLTQTGPLPNQMKANSTKKDQHDFTQSEQDESSLPENLETIDVGWAEEVFSALNHQLCKVAASISDHDSLHFDKEKCQDGEFNLVEFLRGGSQGLRENGISFKCLGVIFSELTVSGLGGKRLHIKTFPDAIKDSLLFPVNFFLKKFVSCTPKFIIQNFNGIVKPGEMCFVLGRPNSGCSTFLKVITNQRASFMNVSGSVQYGGIDAKTMEKHYKGEVVYNPEDDIHHATLTVGQTLKFALSTKVPAQRLPNETKQIFKKKILDLLLRMLSISHTKDTLVGNDQVRGVSGGERKRVSIAEMMTTRACVLAWDNSTRGLDASTALQYAKALRVLTNIFKTTMFVTLYQAGERIYEQFDKVCLINEGRQVYFGPASEARQYFIDLGFKNQPRQTTADFLTGCTDVNERQLADGVDPATVPQTPEEMEKAFLNSEIHQRVKSEMAQYRDYLASENKDREEFLNSFKRDRNIRSSKKSPYMASLFTQVKNLVIRDIQLKLQDRAGLIFSWSTAILVAIVFGSVYFNLPTNASGAFTRSEYFL</sequence>
<evidence type="ECO:0000256" key="1">
    <source>
        <dbReference type="ARBA" id="ARBA00022448"/>
    </source>
</evidence>
<name>A0A9Q3GZV2_9BASI</name>
<dbReference type="InterPro" id="IPR003439">
    <property type="entry name" value="ABC_transporter-like_ATP-bd"/>
</dbReference>
<dbReference type="SUPFAM" id="SSF52540">
    <property type="entry name" value="P-loop containing nucleoside triphosphate hydrolases"/>
    <property type="match status" value="1"/>
</dbReference>